<evidence type="ECO:0000313" key="3">
    <source>
        <dbReference type="Proteomes" id="UP000233469"/>
    </source>
</evidence>
<evidence type="ECO:0000256" key="1">
    <source>
        <dbReference type="SAM" id="Coils"/>
    </source>
</evidence>
<dbReference type="Proteomes" id="UP000233469">
    <property type="component" value="Unassembled WGS sequence"/>
</dbReference>
<gene>
    <name evidence="2" type="ORF">RhiirC2_790728</name>
</gene>
<comment type="caution">
    <text evidence="2">The sequence shown here is derived from an EMBL/GenBank/DDBJ whole genome shotgun (WGS) entry which is preliminary data.</text>
</comment>
<dbReference type="EMBL" id="LLXL01001994">
    <property type="protein sequence ID" value="PKK62188.1"/>
    <property type="molecule type" value="Genomic_DNA"/>
</dbReference>
<reference evidence="2 3" key="1">
    <citation type="submission" date="2016-04" db="EMBL/GenBank/DDBJ databases">
        <title>Genome analyses suggest a sexual origin of heterokaryosis in a supposedly ancient asexual fungus.</title>
        <authorList>
            <person name="Ropars J."/>
            <person name="Sedzielewska K."/>
            <person name="Noel J."/>
            <person name="Charron P."/>
            <person name="Farinelli L."/>
            <person name="Marton T."/>
            <person name="Kruger M."/>
            <person name="Pelin A."/>
            <person name="Brachmann A."/>
            <person name="Corradi N."/>
        </authorList>
    </citation>
    <scope>NUCLEOTIDE SEQUENCE [LARGE SCALE GENOMIC DNA]</scope>
    <source>
        <strain evidence="2 3">C2</strain>
    </source>
</reference>
<protein>
    <submittedName>
        <fullName evidence="2">Uncharacterized protein</fullName>
    </submittedName>
</protein>
<proteinExistence type="predicted"/>
<reference evidence="2 3" key="2">
    <citation type="submission" date="2017-10" db="EMBL/GenBank/DDBJ databases">
        <title>Extensive intraspecific genome diversity in a model arbuscular mycorrhizal fungus.</title>
        <authorList>
            <person name="Chen E.C.H."/>
            <person name="Morin E."/>
            <person name="Baudet D."/>
            <person name="Noel J."/>
            <person name="Ndikumana S."/>
            <person name="Charron P."/>
            <person name="St-Onge C."/>
            <person name="Giorgi J."/>
            <person name="Grigoriev I.V."/>
            <person name="Roux C."/>
            <person name="Martin F.M."/>
            <person name="Corradi N."/>
        </authorList>
    </citation>
    <scope>NUCLEOTIDE SEQUENCE [LARGE SCALE GENOMIC DNA]</scope>
    <source>
        <strain evidence="2 3">C2</strain>
    </source>
</reference>
<evidence type="ECO:0000313" key="2">
    <source>
        <dbReference type="EMBL" id="PKK62188.1"/>
    </source>
</evidence>
<dbReference type="VEuPathDB" id="FungiDB:RhiirA1_455579"/>
<accession>A0A2N1MKL9</accession>
<feature type="coiled-coil region" evidence="1">
    <location>
        <begin position="17"/>
        <end position="72"/>
    </location>
</feature>
<keyword evidence="1" id="KW-0175">Coiled coil</keyword>
<sequence length="188" mass="21767">MQFKINSLREINLKLLVKIIELKKENAEVKIENVKLKHALLEEHEARFTSLKQRDEEKATRLDDDIKEIKQSSASTSSVENSDICQPIRTEIKTLEEKEMDAFLNKMHKKSNEQDASACEDLIKEISTKKLDILQNIVNLYEKVCNAEDVSIKANQTEILCWSNFIIAFDKSIDEIMVIDRVSQRTNL</sequence>
<name>A0A2N1MKL9_9GLOM</name>
<dbReference type="VEuPathDB" id="FungiDB:FUN_018653"/>
<dbReference type="AlphaFoldDB" id="A0A2N1MKL9"/>
<organism evidence="2 3">
    <name type="scientific">Rhizophagus irregularis</name>
    <dbReference type="NCBI Taxonomy" id="588596"/>
    <lineage>
        <taxon>Eukaryota</taxon>
        <taxon>Fungi</taxon>
        <taxon>Fungi incertae sedis</taxon>
        <taxon>Mucoromycota</taxon>
        <taxon>Glomeromycotina</taxon>
        <taxon>Glomeromycetes</taxon>
        <taxon>Glomerales</taxon>
        <taxon>Glomeraceae</taxon>
        <taxon>Rhizophagus</taxon>
    </lineage>
</organism>